<dbReference type="Gene3D" id="3.10.180.10">
    <property type="entry name" value="2,3-Dihydroxybiphenyl 1,2-Dioxygenase, domain 1"/>
    <property type="match status" value="1"/>
</dbReference>
<dbReference type="Proteomes" id="UP000321685">
    <property type="component" value="Unassembled WGS sequence"/>
</dbReference>
<protein>
    <recommendedName>
        <fullName evidence="3">VOC domain-containing protein</fullName>
    </recommendedName>
</protein>
<dbReference type="InterPro" id="IPR029068">
    <property type="entry name" value="Glyas_Bleomycin-R_OHBP_Dase"/>
</dbReference>
<proteinExistence type="predicted"/>
<dbReference type="Pfam" id="PF13669">
    <property type="entry name" value="Glyoxalase_4"/>
    <property type="match status" value="1"/>
</dbReference>
<comment type="caution">
    <text evidence="1">The sequence shown here is derived from an EMBL/GenBank/DDBJ whole genome shotgun (WGS) entry which is preliminary data.</text>
</comment>
<evidence type="ECO:0000313" key="1">
    <source>
        <dbReference type="EMBL" id="GEL21606.1"/>
    </source>
</evidence>
<evidence type="ECO:0008006" key="3">
    <source>
        <dbReference type="Google" id="ProtNLM"/>
    </source>
</evidence>
<evidence type="ECO:0000313" key="2">
    <source>
        <dbReference type="Proteomes" id="UP000321685"/>
    </source>
</evidence>
<gene>
    <name evidence="1" type="ORF">PSU4_05600</name>
</gene>
<name>A0A511D9Y6_9PSEU</name>
<dbReference type="SUPFAM" id="SSF54593">
    <property type="entry name" value="Glyoxalase/Bleomycin resistance protein/Dihydroxybiphenyl dioxygenase"/>
    <property type="match status" value="1"/>
</dbReference>
<dbReference type="EMBL" id="BJVJ01000003">
    <property type="protein sequence ID" value="GEL21606.1"/>
    <property type="molecule type" value="Genomic_DNA"/>
</dbReference>
<reference evidence="1 2" key="1">
    <citation type="submission" date="2019-07" db="EMBL/GenBank/DDBJ databases">
        <title>Whole genome shotgun sequence of Pseudonocardia sulfidoxydans NBRC 16205.</title>
        <authorList>
            <person name="Hosoyama A."/>
            <person name="Uohara A."/>
            <person name="Ohji S."/>
            <person name="Ichikawa N."/>
        </authorList>
    </citation>
    <scope>NUCLEOTIDE SEQUENCE [LARGE SCALE GENOMIC DNA]</scope>
    <source>
        <strain evidence="1 2">NBRC 16205</strain>
    </source>
</reference>
<accession>A0A511D9Y6</accession>
<keyword evidence="2" id="KW-1185">Reference proteome</keyword>
<dbReference type="AlphaFoldDB" id="A0A511D9Y6"/>
<dbReference type="RefSeq" id="WP_147102342.1">
    <property type="nucleotide sequence ID" value="NZ_BJVJ01000003.1"/>
</dbReference>
<sequence length="153" mass="16668">MELYHVGYVVDDIEKAMAALSATAGRTWSEIRPRHLRVQVDDDPEILEIELLAAYSQPGPPYVELIQDVRGGIWSGGAHGGARLDHLGYWEADLPGRVAALRSAGATQVVHAVDEEGNPTRFAYLRAPGGGPWLELVDESVKPELMAWIEGPS</sequence>
<dbReference type="OrthoDB" id="5185674at2"/>
<organism evidence="1 2">
    <name type="scientific">Pseudonocardia sulfidoxydans NBRC 16205</name>
    <dbReference type="NCBI Taxonomy" id="1223511"/>
    <lineage>
        <taxon>Bacteria</taxon>
        <taxon>Bacillati</taxon>
        <taxon>Actinomycetota</taxon>
        <taxon>Actinomycetes</taxon>
        <taxon>Pseudonocardiales</taxon>
        <taxon>Pseudonocardiaceae</taxon>
        <taxon>Pseudonocardia</taxon>
    </lineage>
</organism>